<feature type="chain" id="PRO_5002825513" evidence="6">
    <location>
        <begin position="28"/>
        <end position="121"/>
    </location>
</feature>
<dbReference type="GO" id="GO:0005507">
    <property type="term" value="F:copper ion binding"/>
    <property type="evidence" value="ECO:0007669"/>
    <property type="project" value="InterPro"/>
</dbReference>
<dbReference type="OrthoDB" id="9796814at2"/>
<dbReference type="InterPro" id="IPR007348">
    <property type="entry name" value="CopC_dom"/>
</dbReference>
<dbReference type="InterPro" id="IPR014755">
    <property type="entry name" value="Cu-Rt/internalin_Ig-like"/>
</dbReference>
<evidence type="ECO:0000256" key="6">
    <source>
        <dbReference type="SAM" id="SignalP"/>
    </source>
</evidence>
<evidence type="ECO:0000259" key="7">
    <source>
        <dbReference type="Pfam" id="PF04234"/>
    </source>
</evidence>
<geneLocation type="plasmid" evidence="9">
    <name>pHLK1</name>
</geneLocation>
<keyword evidence="4" id="KW-0574">Periplasm</keyword>
<keyword evidence="3 6" id="KW-0732">Signal</keyword>
<evidence type="ECO:0000313" key="9">
    <source>
        <dbReference type="Proteomes" id="UP000001868"/>
    </source>
</evidence>
<dbReference type="EMBL" id="CP000748">
    <property type="protein sequence ID" value="ACG80168.1"/>
    <property type="molecule type" value="Genomic_DNA"/>
</dbReference>
<dbReference type="AlphaFoldDB" id="B4RIJ3"/>
<evidence type="ECO:0000256" key="3">
    <source>
        <dbReference type="ARBA" id="ARBA00022729"/>
    </source>
</evidence>
<dbReference type="RefSeq" id="WP_012520467.1">
    <property type="nucleotide sequence ID" value="NC_011143.1"/>
</dbReference>
<organism evidence="8 9">
    <name type="scientific">Phenylobacterium zucineum (strain HLK1)</name>
    <dbReference type="NCBI Taxonomy" id="450851"/>
    <lineage>
        <taxon>Bacteria</taxon>
        <taxon>Pseudomonadati</taxon>
        <taxon>Pseudomonadota</taxon>
        <taxon>Alphaproteobacteria</taxon>
        <taxon>Caulobacterales</taxon>
        <taxon>Caulobacteraceae</taxon>
        <taxon>Phenylobacterium</taxon>
    </lineage>
</organism>
<sequence>MLRSRLAVAIAASSTALLLASQAAAHAKLVSSAPAAETVVAAPKTISLTFSEKVVPAFSGFDLTMVEHNMKVPVKTAVSADGRTLTGTPQGAFMKGTYKVQWHAAGPDGHRMTGDLSFKVN</sequence>
<keyword evidence="9" id="KW-1185">Reference proteome</keyword>
<feature type="signal peptide" evidence="6">
    <location>
        <begin position="1"/>
        <end position="27"/>
    </location>
</feature>
<dbReference type="GO" id="GO:0046688">
    <property type="term" value="P:response to copper ion"/>
    <property type="evidence" value="ECO:0007669"/>
    <property type="project" value="InterPro"/>
</dbReference>
<comment type="similarity">
    <text evidence="2">Belongs to the CopC family.</text>
</comment>
<dbReference type="InterPro" id="IPR014756">
    <property type="entry name" value="Ig_E-set"/>
</dbReference>
<dbReference type="Pfam" id="PF04234">
    <property type="entry name" value="CopC"/>
    <property type="match status" value="1"/>
</dbReference>
<comment type="subcellular location">
    <subcellularLocation>
        <location evidence="1">Periplasm</location>
    </subcellularLocation>
</comment>
<gene>
    <name evidence="8" type="primary">copC</name>
    <name evidence="8" type="ordered locus">PHZ_p0225</name>
</gene>
<dbReference type="KEGG" id="pzu:PHZ_p0225"/>
<dbReference type="SUPFAM" id="SSF81296">
    <property type="entry name" value="E set domains"/>
    <property type="match status" value="1"/>
</dbReference>
<dbReference type="InterPro" id="IPR047685">
    <property type="entry name" value="CopC-like"/>
</dbReference>
<dbReference type="HOGENOM" id="CLU_087859_4_2_5"/>
<reference evidence="8 9" key="1">
    <citation type="journal article" date="2008" name="BMC Genomics">
        <title>Complete genome of Phenylobacterium zucineum - a novel facultative intracellular bacterium isolated from human erythroleukemia cell line K562.</title>
        <authorList>
            <person name="Luo Y."/>
            <person name="Xu X."/>
            <person name="Ding Z."/>
            <person name="Liu Z."/>
            <person name="Zhang B."/>
            <person name="Yan Z."/>
            <person name="Sun J."/>
            <person name="Hu S."/>
            <person name="Hu X."/>
        </authorList>
    </citation>
    <scope>NUCLEOTIDE SEQUENCE [LARGE SCALE GENOMIC DNA]</scope>
    <source>
        <strain evidence="9">HLK1</strain>
        <plasmid evidence="9">HLK1</plasmid>
        <plasmid evidence="9">Plasmid pHLK1</plasmid>
    </source>
</reference>
<name>B4RIJ3_PHEZH</name>
<keyword evidence="5" id="KW-0186">Copper</keyword>
<dbReference type="NCBIfam" id="NF033814">
    <property type="entry name" value="copper_CopC"/>
    <property type="match status" value="1"/>
</dbReference>
<evidence type="ECO:0000256" key="5">
    <source>
        <dbReference type="ARBA" id="ARBA00023008"/>
    </source>
</evidence>
<dbReference type="GO" id="GO:0042597">
    <property type="term" value="C:periplasmic space"/>
    <property type="evidence" value="ECO:0007669"/>
    <property type="project" value="UniProtKB-SubCell"/>
</dbReference>
<feature type="domain" description="CopC" evidence="7">
    <location>
        <begin position="26"/>
        <end position="120"/>
    </location>
</feature>
<evidence type="ECO:0000313" key="8">
    <source>
        <dbReference type="EMBL" id="ACG80168.1"/>
    </source>
</evidence>
<keyword evidence="8" id="KW-0614">Plasmid</keyword>
<protein>
    <submittedName>
        <fullName evidence="8">Copper resistance protein C</fullName>
    </submittedName>
</protein>
<proteinExistence type="inferred from homology"/>
<evidence type="ECO:0000256" key="1">
    <source>
        <dbReference type="ARBA" id="ARBA00004418"/>
    </source>
</evidence>
<accession>B4RIJ3</accession>
<dbReference type="eggNOG" id="COG2372">
    <property type="taxonomic scope" value="Bacteria"/>
</dbReference>
<dbReference type="Proteomes" id="UP000001868">
    <property type="component" value="Plasmid pHLK1"/>
</dbReference>
<evidence type="ECO:0000256" key="2">
    <source>
        <dbReference type="ARBA" id="ARBA00010509"/>
    </source>
</evidence>
<dbReference type="Gene3D" id="2.60.40.1220">
    <property type="match status" value="1"/>
</dbReference>
<evidence type="ECO:0000256" key="4">
    <source>
        <dbReference type="ARBA" id="ARBA00022764"/>
    </source>
</evidence>